<dbReference type="RefSeq" id="WP_174559599.1">
    <property type="nucleotide sequence ID" value="NZ_CADDTS010000028.1"/>
</dbReference>
<dbReference type="Gene3D" id="3.40.50.300">
    <property type="entry name" value="P-loop containing nucleotide triphosphate hydrolases"/>
    <property type="match status" value="1"/>
</dbReference>
<dbReference type="SUPFAM" id="SSF52540">
    <property type="entry name" value="P-loop containing nucleoside triphosphate hydrolases"/>
    <property type="match status" value="1"/>
</dbReference>
<keyword evidence="1" id="KW-0418">Kinase</keyword>
<proteinExistence type="predicted"/>
<evidence type="ECO:0000313" key="2">
    <source>
        <dbReference type="Proteomes" id="UP000489961"/>
    </source>
</evidence>
<dbReference type="GO" id="GO:0016301">
    <property type="term" value="F:kinase activity"/>
    <property type="evidence" value="ECO:0007669"/>
    <property type="project" value="UniProtKB-KW"/>
</dbReference>
<dbReference type="Proteomes" id="UP000489961">
    <property type="component" value="Unassembled WGS sequence"/>
</dbReference>
<accession>A0A811GDH1</accession>
<keyword evidence="1" id="KW-0808">Transferase</keyword>
<dbReference type="EMBL" id="CADDTS010000028">
    <property type="protein sequence ID" value="CAB1215196.1"/>
    <property type="molecule type" value="Genomic_DNA"/>
</dbReference>
<sequence length="189" mass="22222">MLIHFIGPGGAGKTTTAKMLSKQIYIDYMDLDEVFMEIEGDISEYIDRNGYINYAKRNLEIYLSLKKNFNPDKLMIMVCSSGFMTYPEDISANYHHIKKQIENDSLTFLLLPSFDFETCVNLIVERQLQRSYLITNKEKEEFKIRKRLIQYLNLSCSRILTNEDTKIVVNKIQNIMNHKLKNEYKKTPP</sequence>
<name>A0A811GDH1_9GAMM</name>
<reference evidence="1 2" key="1">
    <citation type="submission" date="2020-02" db="EMBL/GenBank/DDBJ databases">
        <authorList>
            <person name="Chaudhuri R."/>
        </authorList>
    </citation>
    <scope>NUCLEOTIDE SEQUENCE [LARGE SCALE GENOMIC DNA]</scope>
    <source>
        <strain evidence="1">SFB21</strain>
    </source>
</reference>
<comment type="caution">
    <text evidence="1">The sequence shown here is derived from an EMBL/GenBank/DDBJ whole genome shotgun (WGS) entry which is preliminary data.</text>
</comment>
<organism evidence="1 2">
    <name type="scientific">Acinetobacter bouvetii</name>
    <dbReference type="NCBI Taxonomy" id="202951"/>
    <lineage>
        <taxon>Bacteria</taxon>
        <taxon>Pseudomonadati</taxon>
        <taxon>Pseudomonadota</taxon>
        <taxon>Gammaproteobacteria</taxon>
        <taxon>Moraxellales</taxon>
        <taxon>Moraxellaceae</taxon>
        <taxon>Acinetobacter</taxon>
    </lineage>
</organism>
<gene>
    <name evidence="1" type="ORF">SFB21_1699</name>
</gene>
<dbReference type="AlphaFoldDB" id="A0A811GDH1"/>
<dbReference type="Pfam" id="PF01202">
    <property type="entry name" value="SKI"/>
    <property type="match status" value="1"/>
</dbReference>
<protein>
    <submittedName>
        <fullName evidence="1">Shikimate kinase</fullName>
    </submittedName>
</protein>
<dbReference type="InterPro" id="IPR031322">
    <property type="entry name" value="Shikimate/glucono_kinase"/>
</dbReference>
<dbReference type="InterPro" id="IPR027417">
    <property type="entry name" value="P-loop_NTPase"/>
</dbReference>
<evidence type="ECO:0000313" key="1">
    <source>
        <dbReference type="EMBL" id="CAB1215196.1"/>
    </source>
</evidence>